<evidence type="ECO:0000256" key="1">
    <source>
        <dbReference type="ARBA" id="ARBA00049958"/>
    </source>
</evidence>
<organism evidence="3 4">
    <name type="scientific">Candidatus Alloenteromonas pullistercoris</name>
    <dbReference type="NCBI Taxonomy" id="2840785"/>
    <lineage>
        <taxon>Bacteria</taxon>
        <taxon>Bacillati</taxon>
        <taxon>Bacillota</taxon>
        <taxon>Bacillota incertae sedis</taxon>
        <taxon>Candidatus Alloenteromonas</taxon>
    </lineage>
</organism>
<dbReference type="Proteomes" id="UP000823634">
    <property type="component" value="Unassembled WGS sequence"/>
</dbReference>
<evidence type="ECO:0000313" key="4">
    <source>
        <dbReference type="Proteomes" id="UP000823634"/>
    </source>
</evidence>
<dbReference type="InterPro" id="IPR001075">
    <property type="entry name" value="NIF_FeS_clus_asmbl_NifU_C"/>
</dbReference>
<dbReference type="GO" id="GO:0016226">
    <property type="term" value="P:iron-sulfur cluster assembly"/>
    <property type="evidence" value="ECO:0007669"/>
    <property type="project" value="InterPro"/>
</dbReference>
<dbReference type="SUPFAM" id="SSF117916">
    <property type="entry name" value="Fe-S cluster assembly (FSCA) domain-like"/>
    <property type="match status" value="1"/>
</dbReference>
<sequence>MNEEETKKAVIATLDKIRPFLRRDGGDIDLVGIRDGIVYVAMVGACEGCSLAGEDISSGVEIILMEEVPGIIGVKTDDIPSDLLNDYLNRKIAESRQESQ</sequence>
<gene>
    <name evidence="3" type="ORF">IAC61_04965</name>
</gene>
<dbReference type="PANTHER" id="PTHR11178">
    <property type="entry name" value="IRON-SULFUR CLUSTER SCAFFOLD PROTEIN NFU-RELATED"/>
    <property type="match status" value="1"/>
</dbReference>
<evidence type="ECO:0000259" key="2">
    <source>
        <dbReference type="Pfam" id="PF01106"/>
    </source>
</evidence>
<dbReference type="GO" id="GO:0005506">
    <property type="term" value="F:iron ion binding"/>
    <property type="evidence" value="ECO:0007669"/>
    <property type="project" value="InterPro"/>
</dbReference>
<dbReference type="GO" id="GO:0051536">
    <property type="term" value="F:iron-sulfur cluster binding"/>
    <property type="evidence" value="ECO:0007669"/>
    <property type="project" value="InterPro"/>
</dbReference>
<reference evidence="3" key="1">
    <citation type="submission" date="2020-10" db="EMBL/GenBank/DDBJ databases">
        <authorList>
            <person name="Gilroy R."/>
        </authorList>
    </citation>
    <scope>NUCLEOTIDE SEQUENCE</scope>
    <source>
        <strain evidence="3">17113</strain>
    </source>
</reference>
<dbReference type="AlphaFoldDB" id="A0A9D9GWB0"/>
<dbReference type="InterPro" id="IPR034904">
    <property type="entry name" value="FSCA_dom_sf"/>
</dbReference>
<feature type="domain" description="NIF system FeS cluster assembly NifU C-terminal" evidence="2">
    <location>
        <begin position="12"/>
        <end position="74"/>
    </location>
</feature>
<reference evidence="3" key="2">
    <citation type="journal article" date="2021" name="PeerJ">
        <title>Extensive microbial diversity within the chicken gut microbiome revealed by metagenomics and culture.</title>
        <authorList>
            <person name="Gilroy R."/>
            <person name="Ravi A."/>
            <person name="Getino M."/>
            <person name="Pursley I."/>
            <person name="Horton D.L."/>
            <person name="Alikhan N.F."/>
            <person name="Baker D."/>
            <person name="Gharbi K."/>
            <person name="Hall N."/>
            <person name="Watson M."/>
            <person name="Adriaenssens E.M."/>
            <person name="Foster-Nyarko E."/>
            <person name="Jarju S."/>
            <person name="Secka A."/>
            <person name="Antonio M."/>
            <person name="Oren A."/>
            <person name="Chaudhuri R.R."/>
            <person name="La Ragione R."/>
            <person name="Hildebrand F."/>
            <person name="Pallen M.J."/>
        </authorList>
    </citation>
    <scope>NUCLEOTIDE SEQUENCE</scope>
    <source>
        <strain evidence="3">17113</strain>
    </source>
</reference>
<dbReference type="Pfam" id="PF01106">
    <property type="entry name" value="NifU"/>
    <property type="match status" value="1"/>
</dbReference>
<comment type="function">
    <text evidence="1">May be involved in the formation or repair of [Fe-S] clusters present in iron-sulfur proteins.</text>
</comment>
<name>A0A9D9GWB0_9FIRM</name>
<dbReference type="Gene3D" id="3.30.300.130">
    <property type="entry name" value="Fe-S cluster assembly (FSCA)"/>
    <property type="match status" value="1"/>
</dbReference>
<protein>
    <submittedName>
        <fullName evidence="3">NifU family protein</fullName>
    </submittedName>
</protein>
<dbReference type="EMBL" id="JADINA010000032">
    <property type="protein sequence ID" value="MBO8426652.1"/>
    <property type="molecule type" value="Genomic_DNA"/>
</dbReference>
<comment type="caution">
    <text evidence="3">The sequence shown here is derived from an EMBL/GenBank/DDBJ whole genome shotgun (WGS) entry which is preliminary data.</text>
</comment>
<accession>A0A9D9GWB0</accession>
<proteinExistence type="predicted"/>
<evidence type="ECO:0000313" key="3">
    <source>
        <dbReference type="EMBL" id="MBO8426652.1"/>
    </source>
</evidence>